<feature type="transmembrane region" description="Helical" evidence="1">
    <location>
        <begin position="569"/>
        <end position="590"/>
    </location>
</feature>
<name>A0ABU8MAC0_9PSEU</name>
<protein>
    <recommendedName>
        <fullName evidence="4">Serine/threonine protein kinase</fullName>
    </recommendedName>
</protein>
<evidence type="ECO:0008006" key="4">
    <source>
        <dbReference type="Google" id="ProtNLM"/>
    </source>
</evidence>
<feature type="transmembrane region" description="Helical" evidence="1">
    <location>
        <begin position="48"/>
        <end position="70"/>
    </location>
</feature>
<evidence type="ECO:0000313" key="2">
    <source>
        <dbReference type="EMBL" id="MEJ2864286.1"/>
    </source>
</evidence>
<sequence length="769" mass="78566">MAAAADPPEPAAVTAAPLVTLRPLEPTAHGGDRLDTAEPPSGPRRWGLGAWAAVALSALLAVLVPVLVLADAAVPGRALLCVAFVIAVPGVPVALALRLPDQPVTAALAVAISPAAAMLAATTGVLTDAWDPTGALLVLAGTGLVATAVAVTRELLHARPVLPSWRAAGGPEPAVRAAVLGLLVLALVLWWAATRVLDPRLTGPAGLVLALPWTYWAALVLVAAAAALALTRPRPDHVAIGAVVGTLVLVAYGVVNVADGAGSVGAGWVQVGFAEAIARTGDTVPGVDARFSWPGFLAGIAQLTTWAGLPGAGPLLVLAPVVFELLTVPALWVIGRAVTASPRLAWVGVVLYLLVNWYQQDYFSAQATASVLGTGVLAVLLWAATAAPPGPDDPRPWWRRALTAPLRLPARPAGVDGPTTVALDVLLLVVLTAVIVGHQLTPTVLLAALAWFVLAGATRHRTLVVAAFVLFVGWFSYGATDYWTGHLATVFGDVGQVGSVVSAGVGDRIAGDPVYQAMQLVRVGWTALLGLLAAVGWWLLRRERSAVLVLGLAAAPAALVLVQSYGGEVVIRCALYASPFLAPLAAVALARLVCPARGLRRGVPGLVPVLVAAGLVAGSVALTTTRGVNVSFEHVAAVEVDAARLVHASARPGQSVAGLGPVGPLPMAGVGVVRAEGLVDRAECSDRPYPACVAARLGPTGDGGPDWVYATAGMEAEGVLQGEQPPGWVPAGLAVLQQSGRYRTVVATDDVVVLEKVGRVEPSIGRNLR</sequence>
<feature type="transmembrane region" description="Helical" evidence="1">
    <location>
        <begin position="238"/>
        <end position="255"/>
    </location>
</feature>
<feature type="transmembrane region" description="Helical" evidence="1">
    <location>
        <begin position="133"/>
        <end position="152"/>
    </location>
</feature>
<feature type="transmembrane region" description="Helical" evidence="1">
    <location>
        <begin position="173"/>
        <end position="193"/>
    </location>
</feature>
<feature type="transmembrane region" description="Helical" evidence="1">
    <location>
        <begin position="370"/>
        <end position="388"/>
    </location>
</feature>
<evidence type="ECO:0000313" key="3">
    <source>
        <dbReference type="Proteomes" id="UP001369736"/>
    </source>
</evidence>
<dbReference type="Proteomes" id="UP001369736">
    <property type="component" value="Unassembled WGS sequence"/>
</dbReference>
<keyword evidence="1" id="KW-0472">Membrane</keyword>
<feature type="transmembrane region" description="Helical" evidence="1">
    <location>
        <begin position="523"/>
        <end position="540"/>
    </location>
</feature>
<dbReference type="EMBL" id="JBBEGM010000011">
    <property type="protein sequence ID" value="MEJ2864286.1"/>
    <property type="molecule type" value="Genomic_DNA"/>
</dbReference>
<feature type="transmembrane region" description="Helical" evidence="1">
    <location>
        <begin position="104"/>
        <end position="127"/>
    </location>
</feature>
<gene>
    <name evidence="2" type="ORF">WCD58_24225</name>
</gene>
<reference evidence="2 3" key="1">
    <citation type="submission" date="2024-03" db="EMBL/GenBank/DDBJ databases">
        <title>Actinomycetospora sp. OC33-EN07, a novel actinomycete isolated from wild orchid (Aerides multiflora).</title>
        <authorList>
            <person name="Suriyachadkun C."/>
        </authorList>
    </citation>
    <scope>NUCLEOTIDE SEQUENCE [LARGE SCALE GENOMIC DNA]</scope>
    <source>
        <strain evidence="2 3">OC33-EN07</strain>
    </source>
</reference>
<feature type="transmembrane region" description="Helical" evidence="1">
    <location>
        <begin position="425"/>
        <end position="455"/>
    </location>
</feature>
<keyword evidence="1" id="KW-0812">Transmembrane</keyword>
<feature type="transmembrane region" description="Helical" evidence="1">
    <location>
        <begin position="291"/>
        <end position="309"/>
    </location>
</feature>
<feature type="transmembrane region" description="Helical" evidence="1">
    <location>
        <begin position="462"/>
        <end position="479"/>
    </location>
</feature>
<proteinExistence type="predicted"/>
<organism evidence="2 3">
    <name type="scientific">Actinomycetospora flava</name>
    <dbReference type="NCBI Taxonomy" id="3129232"/>
    <lineage>
        <taxon>Bacteria</taxon>
        <taxon>Bacillati</taxon>
        <taxon>Actinomycetota</taxon>
        <taxon>Actinomycetes</taxon>
        <taxon>Pseudonocardiales</taxon>
        <taxon>Pseudonocardiaceae</taxon>
        <taxon>Actinomycetospora</taxon>
    </lineage>
</organism>
<evidence type="ECO:0000256" key="1">
    <source>
        <dbReference type="SAM" id="Phobius"/>
    </source>
</evidence>
<accession>A0ABU8MAC0</accession>
<feature type="transmembrane region" description="Helical" evidence="1">
    <location>
        <begin position="340"/>
        <end position="358"/>
    </location>
</feature>
<feature type="transmembrane region" description="Helical" evidence="1">
    <location>
        <begin position="213"/>
        <end position="231"/>
    </location>
</feature>
<feature type="transmembrane region" description="Helical" evidence="1">
    <location>
        <begin position="76"/>
        <end position="97"/>
    </location>
</feature>
<comment type="caution">
    <text evidence="2">The sequence shown here is derived from an EMBL/GenBank/DDBJ whole genome shotgun (WGS) entry which is preliminary data.</text>
</comment>
<feature type="transmembrane region" description="Helical" evidence="1">
    <location>
        <begin position="547"/>
        <end position="563"/>
    </location>
</feature>
<keyword evidence="1" id="KW-1133">Transmembrane helix</keyword>
<feature type="transmembrane region" description="Helical" evidence="1">
    <location>
        <begin position="602"/>
        <end position="622"/>
    </location>
</feature>
<keyword evidence="3" id="KW-1185">Reference proteome</keyword>
<dbReference type="RefSeq" id="WP_337705650.1">
    <property type="nucleotide sequence ID" value="NZ_JBBEGM010000011.1"/>
</dbReference>